<name>A0A8C0GHE3_CHEAB</name>
<keyword evidence="1" id="KW-0472">Membrane</keyword>
<reference evidence="2" key="1">
    <citation type="submission" date="2025-08" db="UniProtKB">
        <authorList>
            <consortium name="Ensembl"/>
        </authorList>
    </citation>
    <scope>IDENTIFICATION</scope>
</reference>
<feature type="transmembrane region" description="Helical" evidence="1">
    <location>
        <begin position="79"/>
        <end position="97"/>
    </location>
</feature>
<reference evidence="2" key="2">
    <citation type="submission" date="2025-09" db="UniProtKB">
        <authorList>
            <consortium name="Ensembl"/>
        </authorList>
    </citation>
    <scope>IDENTIFICATION</scope>
</reference>
<evidence type="ECO:0008006" key="4">
    <source>
        <dbReference type="Google" id="ProtNLM"/>
    </source>
</evidence>
<dbReference type="PANTHER" id="PTHR37857">
    <property type="entry name" value="TRANSMEMBRANE PROTEIN 273"/>
    <property type="match status" value="1"/>
</dbReference>
<sequence length="135" mass="14817">MISIPPGFLSPLHLHRIVYICLQSCLPTQGLLSAFPCTPPLNFPGLCRSLPFHPLAFLSTNSIDHMPVVATEMPRDPKYVIIGVTLGVFLAIGFLALKICMIKRQLTDNDFVGKRNILLLSDLEGNSSHSSTEQS</sequence>
<dbReference type="AlphaFoldDB" id="A0A8C0GHE3"/>
<dbReference type="Ensembl" id="ENSCABT00000008482.1">
    <property type="protein sequence ID" value="ENSCABP00000007754.1"/>
    <property type="gene ID" value="ENSCABG00000005852.1"/>
</dbReference>
<dbReference type="InterPro" id="IPR029395">
    <property type="entry name" value="DUF4514"/>
</dbReference>
<evidence type="ECO:0000313" key="2">
    <source>
        <dbReference type="Ensembl" id="ENSCABP00000007754.1"/>
    </source>
</evidence>
<accession>A0A8C0GHE3</accession>
<evidence type="ECO:0000313" key="3">
    <source>
        <dbReference type="Proteomes" id="UP000694404"/>
    </source>
</evidence>
<keyword evidence="3" id="KW-1185">Reference proteome</keyword>
<organism evidence="2 3">
    <name type="scientific">Chelonoidis abingdonii</name>
    <name type="common">Abingdon island giant tortoise</name>
    <name type="synonym">Testudo abingdonii</name>
    <dbReference type="NCBI Taxonomy" id="106734"/>
    <lineage>
        <taxon>Eukaryota</taxon>
        <taxon>Metazoa</taxon>
        <taxon>Chordata</taxon>
        <taxon>Craniata</taxon>
        <taxon>Vertebrata</taxon>
        <taxon>Euteleostomi</taxon>
        <taxon>Archelosauria</taxon>
        <taxon>Testudinata</taxon>
        <taxon>Testudines</taxon>
        <taxon>Cryptodira</taxon>
        <taxon>Durocryptodira</taxon>
        <taxon>Testudinoidea</taxon>
        <taxon>Testudinidae</taxon>
        <taxon>Chelonoidis</taxon>
    </lineage>
</organism>
<keyword evidence="1" id="KW-1133">Transmembrane helix</keyword>
<evidence type="ECO:0000256" key="1">
    <source>
        <dbReference type="SAM" id="Phobius"/>
    </source>
</evidence>
<dbReference type="Proteomes" id="UP000694404">
    <property type="component" value="Unplaced"/>
</dbReference>
<protein>
    <recommendedName>
        <fullName evidence="4">Transmembrane protein 273</fullName>
    </recommendedName>
</protein>
<keyword evidence="1" id="KW-0812">Transmembrane</keyword>
<proteinExistence type="predicted"/>
<dbReference type="PANTHER" id="PTHR37857:SF1">
    <property type="entry name" value="TRANSMEMBRANE PROTEIN 273"/>
    <property type="match status" value="1"/>
</dbReference>
<dbReference type="Pfam" id="PF14986">
    <property type="entry name" value="DUF4514"/>
    <property type="match status" value="1"/>
</dbReference>